<evidence type="ECO:0000313" key="3">
    <source>
        <dbReference type="EMBL" id="ANZ74986.1"/>
    </source>
</evidence>
<gene>
    <name evidence="3" type="ORF">ATY40_BA7502107</name>
</gene>
<accession>A0A1B2JAF9</accession>
<dbReference type="PANTHER" id="PTHR13318">
    <property type="entry name" value="PARTNER OF PAIRED, ISOFORM B-RELATED"/>
    <property type="match status" value="1"/>
</dbReference>
<dbReference type="InterPro" id="IPR001841">
    <property type="entry name" value="Znf_RING"/>
</dbReference>
<evidence type="ECO:0000259" key="2">
    <source>
        <dbReference type="PROSITE" id="PS50089"/>
    </source>
</evidence>
<dbReference type="SUPFAM" id="SSF52058">
    <property type="entry name" value="L domain-like"/>
    <property type="match status" value="1"/>
</dbReference>
<protein>
    <submittedName>
        <fullName evidence="3">BA75_02107T0</fullName>
    </submittedName>
</protein>
<dbReference type="GO" id="GO:0031146">
    <property type="term" value="P:SCF-dependent proteasomal ubiquitin-dependent protein catabolic process"/>
    <property type="evidence" value="ECO:0007669"/>
    <property type="project" value="TreeGrafter"/>
</dbReference>
<keyword evidence="1" id="KW-0862">Zinc</keyword>
<dbReference type="GO" id="GO:0019005">
    <property type="term" value="C:SCF ubiquitin ligase complex"/>
    <property type="evidence" value="ECO:0007669"/>
    <property type="project" value="TreeGrafter"/>
</dbReference>
<proteinExistence type="predicted"/>
<dbReference type="OrthoDB" id="444265at2759"/>
<dbReference type="Pfam" id="PF13639">
    <property type="entry name" value="zf-RING_2"/>
    <property type="match status" value="1"/>
</dbReference>
<dbReference type="SUPFAM" id="SSF57850">
    <property type="entry name" value="RING/U-box"/>
    <property type="match status" value="1"/>
</dbReference>
<sequence length="656" mass="74181">MNSFYESGSTLSIDSSFTQETLVPKLRKMDLSVVVRMDVESKHIVNFELPSDISFPNLTYCTFGFESMLSDGSIRTSPLEAIDIDFASSFPKIREIFIYSCFKLSRVELFHGKTSKLSKLSISSSFNSFDAFSQTLNGIFAHCPQLTQLRVVFLNFEGSNDNHWAIPLELCPKVNDVSVYDSRAFSEVQIRSDAPRQLKRLFFKDNLGLKLIRIDPAVSIVGLLAINDFDEQTRLDAGSTTYSRCTNINTSTSCLVELNFNNVVFDHLVSLALLRPSVVNQTNHEELKGERDISNVEAFKLDKRVLDVLSDPSRYPNLKIILCEFMLDINSYIDCFDQLPNFDTLNLRDSSIYTPLEFVKPSQISSLTLGDGRYPSVKVANQEKLRKLTLNLLDECSVIEVSNCPNLDTIELFGIEQSCTLSVKSCPLLSTFRWERVDSIESVSFDESCTNLTDLFIENEKPFNMSIPDTALENLKFIHLGGIHELSGSFPNVQSLELTSESPFKRLELRNTRNLRELIVQGAPSAFSIDDTSMVSFVSTPKETEVHKVFQKLLEQNAYTNSLTKYLILDEPDDAGEVTETFFGGRLFQNGDEKRCYFEEEPQCPICLDQMTEECIILRCGHALHETCIRELLVDSACCPVCSKSAEARKFRLDAY</sequence>
<dbReference type="EMBL" id="CP014585">
    <property type="protein sequence ID" value="ANZ74986.1"/>
    <property type="molecule type" value="Genomic_DNA"/>
</dbReference>
<dbReference type="Gene3D" id="3.80.10.10">
    <property type="entry name" value="Ribonuclease Inhibitor"/>
    <property type="match status" value="1"/>
</dbReference>
<dbReference type="Proteomes" id="UP000094565">
    <property type="component" value="Chromosome 2"/>
</dbReference>
<keyword evidence="1" id="KW-0479">Metal-binding</keyword>
<keyword evidence="4" id="KW-1185">Reference proteome</keyword>
<organism evidence="3 4">
    <name type="scientific">Komagataella pastoris</name>
    <name type="common">Yeast</name>
    <name type="synonym">Pichia pastoris</name>
    <dbReference type="NCBI Taxonomy" id="4922"/>
    <lineage>
        <taxon>Eukaryota</taxon>
        <taxon>Fungi</taxon>
        <taxon>Dikarya</taxon>
        <taxon>Ascomycota</taxon>
        <taxon>Saccharomycotina</taxon>
        <taxon>Pichiomycetes</taxon>
        <taxon>Pichiales</taxon>
        <taxon>Pichiaceae</taxon>
        <taxon>Komagataella</taxon>
    </lineage>
</organism>
<dbReference type="InterPro" id="IPR013083">
    <property type="entry name" value="Znf_RING/FYVE/PHD"/>
</dbReference>
<evidence type="ECO:0000256" key="1">
    <source>
        <dbReference type="PROSITE-ProRule" id="PRU00175"/>
    </source>
</evidence>
<feature type="domain" description="RING-type" evidence="2">
    <location>
        <begin position="604"/>
        <end position="643"/>
    </location>
</feature>
<dbReference type="AlphaFoldDB" id="A0A1B2JAF9"/>
<dbReference type="SMART" id="SM00184">
    <property type="entry name" value="RING"/>
    <property type="match status" value="1"/>
</dbReference>
<reference evidence="3 4" key="1">
    <citation type="submission" date="2016-02" db="EMBL/GenBank/DDBJ databases">
        <title>Comparative genomic and transcriptomic foundation for Pichia pastoris.</title>
        <authorList>
            <person name="Love K.R."/>
            <person name="Shah K.A."/>
            <person name="Whittaker C.A."/>
            <person name="Wu J."/>
            <person name="Bartlett M.C."/>
            <person name="Ma D."/>
            <person name="Leeson R.L."/>
            <person name="Priest M."/>
            <person name="Young S.K."/>
            <person name="Love J.C."/>
        </authorList>
    </citation>
    <scope>NUCLEOTIDE SEQUENCE [LARGE SCALE GENOMIC DNA]</scope>
    <source>
        <strain evidence="3 4">ATCC 28485</strain>
    </source>
</reference>
<name>A0A1B2JAF9_PICPA</name>
<dbReference type="Gene3D" id="3.30.40.10">
    <property type="entry name" value="Zinc/RING finger domain, C3HC4 (zinc finger)"/>
    <property type="match status" value="1"/>
</dbReference>
<dbReference type="GO" id="GO:0008270">
    <property type="term" value="F:zinc ion binding"/>
    <property type="evidence" value="ECO:0007669"/>
    <property type="project" value="UniProtKB-KW"/>
</dbReference>
<evidence type="ECO:0000313" key="4">
    <source>
        <dbReference type="Proteomes" id="UP000094565"/>
    </source>
</evidence>
<dbReference type="PROSITE" id="PS50089">
    <property type="entry name" value="ZF_RING_2"/>
    <property type="match status" value="1"/>
</dbReference>
<keyword evidence="1" id="KW-0863">Zinc-finger</keyword>
<dbReference type="InterPro" id="IPR032675">
    <property type="entry name" value="LRR_dom_sf"/>
</dbReference>
<dbReference type="PANTHER" id="PTHR13318:SF190">
    <property type="entry name" value="PARTNER OF PAIRED, ISOFORM B"/>
    <property type="match status" value="1"/>
</dbReference>